<dbReference type="CDD" id="cd00085">
    <property type="entry name" value="HNHc"/>
    <property type="match status" value="1"/>
</dbReference>
<dbReference type="AlphaFoldDB" id="A0A6J6GIN1"/>
<proteinExistence type="predicted"/>
<accession>A0A6J6GIN1</accession>
<evidence type="ECO:0000259" key="2">
    <source>
        <dbReference type="Pfam" id="PF02720"/>
    </source>
</evidence>
<sequence>MGVADLHGSVDALLELDLGLLDDAALHADVIGIGRELDRLTVAFSTLLREWEQRGIFERDGSRSAGHRLARELRSSISGRKADVLRARRIDDMPLATKAVLEGRLSLDHLDLLASVNTTERRARFQHDEAVLVRECEKLPYFMGRKVVRHWALRVDEELEAERSPAGTPEPEPHADAPGDAGEGDGGDSEHTTDPGQLGGGPDAGADTVGGDADDEDLPTDERSRLYANRLLDDVLDLRGTLGPIDGTIVERELNRLAEEIRIADKAAGITRTASERRAAALVQMARRSGTAPEDGRRPRSLFTVLIGDQAFRDLCMLSNGIPVSPRQLLPYLTSSMIESILFDGPKTVLTVSSQRTFRGALRRAIEVRDRHCQHPSECEVQAEDCHVDHIVPWSKGGPTSQFNGRIECKTHNVIDRLHDHGADPLPDRKVTPEQAEWLRALWRAQLPPDPTPDGRQRWRIVRLPWIPPDERPGQHN</sequence>
<protein>
    <submittedName>
        <fullName evidence="3">Unannotated protein</fullName>
    </submittedName>
</protein>
<feature type="domain" description="DUF222" evidence="2">
    <location>
        <begin position="38"/>
        <end position="370"/>
    </location>
</feature>
<evidence type="ECO:0000313" key="3">
    <source>
        <dbReference type="EMBL" id="CAB4598964.1"/>
    </source>
</evidence>
<gene>
    <name evidence="3" type="ORF">UFOPK1493_04189</name>
</gene>
<organism evidence="3">
    <name type="scientific">freshwater metagenome</name>
    <dbReference type="NCBI Taxonomy" id="449393"/>
    <lineage>
        <taxon>unclassified sequences</taxon>
        <taxon>metagenomes</taxon>
        <taxon>ecological metagenomes</taxon>
    </lineage>
</organism>
<feature type="region of interest" description="Disordered" evidence="1">
    <location>
        <begin position="160"/>
        <end position="222"/>
    </location>
</feature>
<reference evidence="3" key="1">
    <citation type="submission" date="2020-05" db="EMBL/GenBank/DDBJ databases">
        <authorList>
            <person name="Chiriac C."/>
            <person name="Salcher M."/>
            <person name="Ghai R."/>
            <person name="Kavagutti S V."/>
        </authorList>
    </citation>
    <scope>NUCLEOTIDE SEQUENCE</scope>
</reference>
<evidence type="ECO:0000256" key="1">
    <source>
        <dbReference type="SAM" id="MobiDB-lite"/>
    </source>
</evidence>
<dbReference type="EMBL" id="CAEZSR010000300">
    <property type="protein sequence ID" value="CAB4598964.1"/>
    <property type="molecule type" value="Genomic_DNA"/>
</dbReference>
<dbReference type="Pfam" id="PF02720">
    <property type="entry name" value="DUF222"/>
    <property type="match status" value="1"/>
</dbReference>
<dbReference type="InterPro" id="IPR003615">
    <property type="entry name" value="HNH_nuc"/>
</dbReference>
<dbReference type="InterPro" id="IPR003870">
    <property type="entry name" value="DUF222"/>
</dbReference>
<dbReference type="Gene3D" id="1.10.30.50">
    <property type="match status" value="1"/>
</dbReference>
<name>A0A6J6GIN1_9ZZZZ</name>